<dbReference type="InterPro" id="IPR039384">
    <property type="entry name" value="HINT"/>
</dbReference>
<dbReference type="SUPFAM" id="SSF54197">
    <property type="entry name" value="HIT-like"/>
    <property type="match status" value="1"/>
</dbReference>
<evidence type="ECO:0000256" key="1">
    <source>
        <dbReference type="PIRSR" id="PIRSR601310-1"/>
    </source>
</evidence>
<organism evidence="5 6">
    <name type="scientific">Tritonibacter multivorans</name>
    <dbReference type="NCBI Taxonomy" id="928856"/>
    <lineage>
        <taxon>Bacteria</taxon>
        <taxon>Pseudomonadati</taxon>
        <taxon>Pseudomonadota</taxon>
        <taxon>Alphaproteobacteria</taxon>
        <taxon>Rhodobacterales</taxon>
        <taxon>Paracoccaceae</taxon>
        <taxon>Tritonibacter</taxon>
    </lineage>
</organism>
<dbReference type="PANTHER" id="PTHR46648:SF1">
    <property type="entry name" value="ADENOSINE 5'-MONOPHOSPHORAMIDASE HNT1"/>
    <property type="match status" value="1"/>
</dbReference>
<keyword evidence="5" id="KW-0378">Hydrolase</keyword>
<dbReference type="AlphaFoldDB" id="A0A0P1G1A7"/>
<dbReference type="InterPro" id="IPR011146">
    <property type="entry name" value="HIT-like"/>
</dbReference>
<gene>
    <name evidence="5" type="ORF">TRM7557_00368</name>
</gene>
<dbReference type="STRING" id="928856.SAMN04488049_103416"/>
<dbReference type="EMBL" id="CYSD01000012">
    <property type="protein sequence ID" value="CUH75398.1"/>
    <property type="molecule type" value="Genomic_DNA"/>
</dbReference>
<feature type="short sequence motif" description="Histidine triad motif" evidence="2 3">
    <location>
        <begin position="107"/>
        <end position="111"/>
    </location>
</feature>
<feature type="active site" description="Tele-AMP-histidine intermediate" evidence="1">
    <location>
        <position position="109"/>
    </location>
</feature>
<name>A0A0P1G1A7_9RHOB</name>
<dbReference type="GO" id="GO:0009117">
    <property type="term" value="P:nucleotide metabolic process"/>
    <property type="evidence" value="ECO:0007669"/>
    <property type="project" value="TreeGrafter"/>
</dbReference>
<dbReference type="Gene3D" id="3.30.428.10">
    <property type="entry name" value="HIT-like"/>
    <property type="match status" value="1"/>
</dbReference>
<reference evidence="5 6" key="1">
    <citation type="submission" date="2015-09" db="EMBL/GenBank/DDBJ databases">
        <authorList>
            <consortium name="Swine Surveillance"/>
        </authorList>
    </citation>
    <scope>NUCLEOTIDE SEQUENCE [LARGE SCALE GENOMIC DNA]</scope>
    <source>
        <strain evidence="5 6">CECT 7557</strain>
    </source>
</reference>
<feature type="domain" description="HIT" evidence="4">
    <location>
        <begin position="15"/>
        <end position="122"/>
    </location>
</feature>
<dbReference type="GO" id="GO:0016787">
    <property type="term" value="F:hydrolase activity"/>
    <property type="evidence" value="ECO:0007669"/>
    <property type="project" value="UniProtKB-KW"/>
</dbReference>
<protein>
    <submittedName>
        <fullName evidence="5">HIT-like protein</fullName>
        <ecNumber evidence="5">3.-.-.-</ecNumber>
    </submittedName>
</protein>
<evidence type="ECO:0000256" key="2">
    <source>
        <dbReference type="PIRSR" id="PIRSR601310-3"/>
    </source>
</evidence>
<dbReference type="InterPro" id="IPR036265">
    <property type="entry name" value="HIT-like_sf"/>
</dbReference>
<dbReference type="Pfam" id="PF01230">
    <property type="entry name" value="HIT"/>
    <property type="match status" value="1"/>
</dbReference>
<dbReference type="CDD" id="cd01277">
    <property type="entry name" value="HINT_subgroup"/>
    <property type="match status" value="1"/>
</dbReference>
<dbReference type="PROSITE" id="PS51084">
    <property type="entry name" value="HIT_2"/>
    <property type="match status" value="1"/>
</dbReference>
<accession>A0A0P1G1A7</accession>
<keyword evidence="6" id="KW-1185">Reference proteome</keyword>
<evidence type="ECO:0000313" key="6">
    <source>
        <dbReference type="Proteomes" id="UP000052022"/>
    </source>
</evidence>
<dbReference type="EC" id="3.-.-.-" evidence="5"/>
<dbReference type="Proteomes" id="UP000052022">
    <property type="component" value="Unassembled WGS sequence"/>
</dbReference>
<sequence length="144" mass="15486">MTASDQSPAYDSDNIFAKILRGEIPSTAVYEDDDTLAFMDIMPRADGHLLVIPKTPCRNVLDASPAQLEAVIRTVQKLAVAAKAAFAAEGVTIQQFNEAAGGQEVFHLHFHVLPRHEGLPLRPAGQMGDMDAIAGHAEKIRAAL</sequence>
<evidence type="ECO:0000256" key="3">
    <source>
        <dbReference type="PROSITE-ProRule" id="PRU00464"/>
    </source>
</evidence>
<dbReference type="RefSeq" id="WP_058288510.1">
    <property type="nucleotide sequence ID" value="NZ_CYSD01000012.1"/>
</dbReference>
<dbReference type="PANTHER" id="PTHR46648">
    <property type="entry name" value="HIT FAMILY PROTEIN 1"/>
    <property type="match status" value="1"/>
</dbReference>
<dbReference type="PRINTS" id="PR00332">
    <property type="entry name" value="HISTRIAD"/>
</dbReference>
<evidence type="ECO:0000259" key="4">
    <source>
        <dbReference type="PROSITE" id="PS51084"/>
    </source>
</evidence>
<dbReference type="InterPro" id="IPR001310">
    <property type="entry name" value="Histidine_triad_HIT"/>
</dbReference>
<dbReference type="OrthoDB" id="9784774at2"/>
<evidence type="ECO:0000313" key="5">
    <source>
        <dbReference type="EMBL" id="CUH75398.1"/>
    </source>
</evidence>
<proteinExistence type="predicted"/>